<accession>A0A0L0BPT6</accession>
<feature type="signal peptide" evidence="1">
    <location>
        <begin position="1"/>
        <end position="16"/>
    </location>
</feature>
<evidence type="ECO:0000313" key="2">
    <source>
        <dbReference type="EMBL" id="KNC22072.1"/>
    </source>
</evidence>
<feature type="chain" id="PRO_5005534890" evidence="1">
    <location>
        <begin position="17"/>
        <end position="201"/>
    </location>
</feature>
<proteinExistence type="predicted"/>
<gene>
    <name evidence="2" type="ORF">FF38_14033</name>
</gene>
<dbReference type="AlphaFoldDB" id="A0A0L0BPT6"/>
<evidence type="ECO:0000313" key="3">
    <source>
        <dbReference type="Proteomes" id="UP000037069"/>
    </source>
</evidence>
<comment type="caution">
    <text evidence="2">The sequence shown here is derived from an EMBL/GenBank/DDBJ whole genome shotgun (WGS) entry which is preliminary data.</text>
</comment>
<dbReference type="EMBL" id="JRES01001555">
    <property type="protein sequence ID" value="KNC22072.1"/>
    <property type="molecule type" value="Genomic_DNA"/>
</dbReference>
<keyword evidence="3" id="KW-1185">Reference proteome</keyword>
<evidence type="ECO:0000256" key="1">
    <source>
        <dbReference type="SAM" id="SignalP"/>
    </source>
</evidence>
<reference evidence="2 3" key="1">
    <citation type="journal article" date="2015" name="Nat. Commun.">
        <title>Lucilia cuprina genome unlocks parasitic fly biology to underpin future interventions.</title>
        <authorList>
            <person name="Anstead C.A."/>
            <person name="Korhonen P.K."/>
            <person name="Young N.D."/>
            <person name="Hall R.S."/>
            <person name="Jex A.R."/>
            <person name="Murali S.C."/>
            <person name="Hughes D.S."/>
            <person name="Lee S.F."/>
            <person name="Perry T."/>
            <person name="Stroehlein A.J."/>
            <person name="Ansell B.R."/>
            <person name="Breugelmans B."/>
            <person name="Hofmann A."/>
            <person name="Qu J."/>
            <person name="Dugan S."/>
            <person name="Lee S.L."/>
            <person name="Chao H."/>
            <person name="Dinh H."/>
            <person name="Han Y."/>
            <person name="Doddapaneni H.V."/>
            <person name="Worley K.C."/>
            <person name="Muzny D.M."/>
            <person name="Ioannidis P."/>
            <person name="Waterhouse R.M."/>
            <person name="Zdobnov E.M."/>
            <person name="James P.J."/>
            <person name="Bagnall N.H."/>
            <person name="Kotze A.C."/>
            <person name="Gibbs R.A."/>
            <person name="Richards S."/>
            <person name="Batterham P."/>
            <person name="Gasser R.B."/>
        </authorList>
    </citation>
    <scope>NUCLEOTIDE SEQUENCE [LARGE SCALE GENOMIC DNA]</scope>
    <source>
        <strain evidence="2 3">LS</strain>
        <tissue evidence="2">Full body</tissue>
    </source>
</reference>
<organism evidence="2 3">
    <name type="scientific">Lucilia cuprina</name>
    <name type="common">Green bottle fly</name>
    <name type="synonym">Australian sheep blowfly</name>
    <dbReference type="NCBI Taxonomy" id="7375"/>
    <lineage>
        <taxon>Eukaryota</taxon>
        <taxon>Metazoa</taxon>
        <taxon>Ecdysozoa</taxon>
        <taxon>Arthropoda</taxon>
        <taxon>Hexapoda</taxon>
        <taxon>Insecta</taxon>
        <taxon>Pterygota</taxon>
        <taxon>Neoptera</taxon>
        <taxon>Endopterygota</taxon>
        <taxon>Diptera</taxon>
        <taxon>Brachycera</taxon>
        <taxon>Muscomorpha</taxon>
        <taxon>Oestroidea</taxon>
        <taxon>Calliphoridae</taxon>
        <taxon>Luciliinae</taxon>
        <taxon>Lucilia</taxon>
    </lineage>
</organism>
<keyword evidence="1" id="KW-0732">Signal</keyword>
<sequence>MVIGFVVVAGYAVTLAADFGKAEDFAVKVATAAGMVSVLASADMNCWAHNLELESAVVATDKSEERVTLLVAHTMTPVLLKIFFPIEAALFCCPKRLARRPEVVREGMQTNESRIPLTILPTPDVATRLVHETGTYIYENNRKRKQTENKINKEGQSGQIASGAGMLAFAGLGARRMDPASPYGHTYTQIMALPLEDSSSP</sequence>
<protein>
    <submittedName>
        <fullName evidence="2">Uncharacterized protein</fullName>
    </submittedName>
</protein>
<name>A0A0L0BPT6_LUCCU</name>
<dbReference type="Proteomes" id="UP000037069">
    <property type="component" value="Unassembled WGS sequence"/>
</dbReference>